<dbReference type="Proteomes" id="UP000887580">
    <property type="component" value="Unplaced"/>
</dbReference>
<name>A0AC35FEK9_9BILA</name>
<proteinExistence type="predicted"/>
<sequence>MLINALTHSDYLLNICLTFCYLTFYNFFYNCFVKLAFVSIYLSNGVFLQANFKFFIIFSKNEKQKV</sequence>
<reference evidence="2" key="1">
    <citation type="submission" date="2022-11" db="UniProtKB">
        <authorList>
            <consortium name="WormBaseParasite"/>
        </authorList>
    </citation>
    <scope>IDENTIFICATION</scope>
</reference>
<protein>
    <submittedName>
        <fullName evidence="2">Uncharacterized protein</fullName>
    </submittedName>
</protein>
<organism evidence="1 2">
    <name type="scientific">Panagrolaimus sp. PS1159</name>
    <dbReference type="NCBI Taxonomy" id="55785"/>
    <lineage>
        <taxon>Eukaryota</taxon>
        <taxon>Metazoa</taxon>
        <taxon>Ecdysozoa</taxon>
        <taxon>Nematoda</taxon>
        <taxon>Chromadorea</taxon>
        <taxon>Rhabditida</taxon>
        <taxon>Tylenchina</taxon>
        <taxon>Panagrolaimomorpha</taxon>
        <taxon>Panagrolaimoidea</taxon>
        <taxon>Panagrolaimidae</taxon>
        <taxon>Panagrolaimus</taxon>
    </lineage>
</organism>
<evidence type="ECO:0000313" key="1">
    <source>
        <dbReference type="Proteomes" id="UP000887580"/>
    </source>
</evidence>
<dbReference type="WBParaSite" id="PS1159_v2.g16672.t1">
    <property type="protein sequence ID" value="PS1159_v2.g16672.t1"/>
    <property type="gene ID" value="PS1159_v2.g16672"/>
</dbReference>
<evidence type="ECO:0000313" key="2">
    <source>
        <dbReference type="WBParaSite" id="PS1159_v2.g16672.t1"/>
    </source>
</evidence>
<accession>A0AC35FEK9</accession>